<dbReference type="RefSeq" id="WP_270690421.1">
    <property type="nucleotide sequence ID" value="NZ_JAQFWQ010000150.1"/>
</dbReference>
<keyword evidence="2" id="KW-1185">Reference proteome</keyword>
<accession>A0ABT4UDR7</accession>
<reference evidence="1 2" key="1">
    <citation type="submission" date="2023-01" db="EMBL/GenBank/DDBJ databases">
        <title>Draft genome sequence of Nocardiopsis sp. RSe5-2 isolated from halophytes.</title>
        <authorList>
            <person name="Duangmal K."/>
            <person name="Chantavorakit T."/>
        </authorList>
    </citation>
    <scope>NUCLEOTIDE SEQUENCE [LARGE SCALE GENOMIC DNA]</scope>
    <source>
        <strain evidence="1 2">RSe5-2</strain>
    </source>
</reference>
<gene>
    <name evidence="1" type="ORF">O4J56_29820</name>
</gene>
<protein>
    <submittedName>
        <fullName evidence="1">Uncharacterized protein</fullName>
    </submittedName>
</protein>
<comment type="caution">
    <text evidence="1">The sequence shown here is derived from an EMBL/GenBank/DDBJ whole genome shotgun (WGS) entry which is preliminary data.</text>
</comment>
<name>A0ABT4UDR7_9ACTN</name>
<evidence type="ECO:0000313" key="2">
    <source>
        <dbReference type="Proteomes" id="UP001527866"/>
    </source>
</evidence>
<organism evidence="1 2">
    <name type="scientific">Nocardiopsis endophytica</name>
    <dbReference type="NCBI Taxonomy" id="3018445"/>
    <lineage>
        <taxon>Bacteria</taxon>
        <taxon>Bacillati</taxon>
        <taxon>Actinomycetota</taxon>
        <taxon>Actinomycetes</taxon>
        <taxon>Streptosporangiales</taxon>
        <taxon>Nocardiopsidaceae</taxon>
        <taxon>Nocardiopsis</taxon>
    </lineage>
</organism>
<proteinExistence type="predicted"/>
<evidence type="ECO:0000313" key="1">
    <source>
        <dbReference type="EMBL" id="MDA2814881.1"/>
    </source>
</evidence>
<sequence length="81" mass="8899">MGTGTYEYRTKLFRRSFADGEAQGELKTLAQAVVTVLESRGIEVSDSARDRIASCTDRDTLNSWLQHAALVDSVEVVFGDS</sequence>
<dbReference type="Proteomes" id="UP001527866">
    <property type="component" value="Unassembled WGS sequence"/>
</dbReference>
<dbReference type="EMBL" id="JAQFWQ010000150">
    <property type="protein sequence ID" value="MDA2814881.1"/>
    <property type="molecule type" value="Genomic_DNA"/>
</dbReference>